<keyword evidence="2" id="KW-0812">Transmembrane</keyword>
<keyword evidence="2" id="KW-1133">Transmembrane helix</keyword>
<dbReference type="Gene3D" id="2.160.20.80">
    <property type="entry name" value="E3 ubiquitin-protein ligase SopA"/>
    <property type="match status" value="1"/>
</dbReference>
<name>A0ABZ1GY32_9ACTN</name>
<feature type="region of interest" description="Disordered" evidence="1">
    <location>
        <begin position="340"/>
        <end position="363"/>
    </location>
</feature>
<dbReference type="RefSeq" id="WP_326756830.1">
    <property type="nucleotide sequence ID" value="NZ_CP109134.1"/>
</dbReference>
<evidence type="ECO:0000313" key="4">
    <source>
        <dbReference type="Proteomes" id="UP001335325"/>
    </source>
</evidence>
<sequence length="363" mass="38638">MRRQRRSRPGPTSVRPPDVADYQQPNTEPNPNPPPETTASPENAGAQVSSVRLPEDDPARQARQRGLDWARRIELGTVVVAAVVGLAGLWYSNVQTQQANEQMRQANQQARDDRTLAKEGQITDRYTAAVGNLGEDKIDVRLGGIYALQRIMKDSHRDQPTIANVLAAYIRTHADKPSEKGQDVSADVHAALAVLATRDTAYDDTFAPVLRSVWLPRVELGPTQVVRQSENGEERMLRIGGGARLGSVNLNGAHLAGAGLSNAYLVGADLRQADLRGADLRGADLRGAHLGDADLRGANLARAGVRGANFRGADLRDAKLEYNQLDSALTDATTKLPSGCAGSLGPVPPNCTAGGGPSSPGYG</sequence>
<keyword evidence="4" id="KW-1185">Reference proteome</keyword>
<keyword evidence="2" id="KW-0472">Membrane</keyword>
<dbReference type="PANTHER" id="PTHR14136">
    <property type="entry name" value="BTB_POZ DOMAIN-CONTAINING PROTEIN KCTD9"/>
    <property type="match status" value="1"/>
</dbReference>
<accession>A0ABZ1GY32</accession>
<dbReference type="Pfam" id="PF00805">
    <property type="entry name" value="Pentapeptide"/>
    <property type="match status" value="2"/>
</dbReference>
<gene>
    <name evidence="3" type="ORF">OIE73_39560</name>
</gene>
<evidence type="ECO:0000313" key="3">
    <source>
        <dbReference type="EMBL" id="WSD11157.1"/>
    </source>
</evidence>
<dbReference type="GeneID" id="91548812"/>
<proteinExistence type="predicted"/>
<feature type="region of interest" description="Disordered" evidence="1">
    <location>
        <begin position="1"/>
        <end position="60"/>
    </location>
</feature>
<dbReference type="InterPro" id="IPR001646">
    <property type="entry name" value="5peptide_repeat"/>
</dbReference>
<dbReference type="Proteomes" id="UP001335325">
    <property type="component" value="Chromosome"/>
</dbReference>
<feature type="transmembrane region" description="Helical" evidence="2">
    <location>
        <begin position="73"/>
        <end position="91"/>
    </location>
</feature>
<reference evidence="3 4" key="1">
    <citation type="submission" date="2022-10" db="EMBL/GenBank/DDBJ databases">
        <title>The complete genomes of actinobacterial strains from the NBC collection.</title>
        <authorList>
            <person name="Joergensen T.S."/>
            <person name="Alvarez Arevalo M."/>
            <person name="Sterndorff E.B."/>
            <person name="Faurdal D."/>
            <person name="Vuksanovic O."/>
            <person name="Mourched A.-S."/>
            <person name="Charusanti P."/>
            <person name="Shaw S."/>
            <person name="Blin K."/>
            <person name="Weber T."/>
        </authorList>
    </citation>
    <scope>NUCLEOTIDE SEQUENCE [LARGE SCALE GENOMIC DNA]</scope>
    <source>
        <strain evidence="3 4">NBC 01753</strain>
    </source>
</reference>
<evidence type="ECO:0000256" key="2">
    <source>
        <dbReference type="SAM" id="Phobius"/>
    </source>
</evidence>
<dbReference type="SUPFAM" id="SSF141571">
    <property type="entry name" value="Pentapeptide repeat-like"/>
    <property type="match status" value="1"/>
</dbReference>
<protein>
    <submittedName>
        <fullName evidence="3">Pentapeptide repeat-containing protein</fullName>
    </submittedName>
</protein>
<dbReference type="InterPro" id="IPR051082">
    <property type="entry name" value="Pentapeptide-BTB/POZ_domain"/>
</dbReference>
<dbReference type="EMBL" id="CP109134">
    <property type="protein sequence ID" value="WSD11157.1"/>
    <property type="molecule type" value="Genomic_DNA"/>
</dbReference>
<feature type="compositionally biased region" description="Gly residues" evidence="1">
    <location>
        <begin position="353"/>
        <end position="363"/>
    </location>
</feature>
<dbReference type="PANTHER" id="PTHR14136:SF17">
    <property type="entry name" value="BTB_POZ DOMAIN-CONTAINING PROTEIN KCTD9"/>
    <property type="match status" value="1"/>
</dbReference>
<organism evidence="3 4">
    <name type="scientific">Streptomyces hirsutus</name>
    <dbReference type="NCBI Taxonomy" id="35620"/>
    <lineage>
        <taxon>Bacteria</taxon>
        <taxon>Bacillati</taxon>
        <taxon>Actinomycetota</taxon>
        <taxon>Actinomycetes</taxon>
        <taxon>Kitasatosporales</taxon>
        <taxon>Streptomycetaceae</taxon>
        <taxon>Streptomyces</taxon>
    </lineage>
</organism>
<evidence type="ECO:0000256" key="1">
    <source>
        <dbReference type="SAM" id="MobiDB-lite"/>
    </source>
</evidence>